<keyword evidence="2" id="KW-0676">Redox-active center</keyword>
<dbReference type="PROSITE" id="PS51352">
    <property type="entry name" value="THIOREDOXIN_2"/>
    <property type="match status" value="1"/>
</dbReference>
<dbReference type="EMBL" id="CP071446">
    <property type="protein sequence ID" value="QTA38168.1"/>
    <property type="molecule type" value="Genomic_DNA"/>
</dbReference>
<dbReference type="InterPro" id="IPR000866">
    <property type="entry name" value="AhpC/TSA"/>
</dbReference>
<dbReference type="PANTHER" id="PTHR43110:SF1">
    <property type="entry name" value="THIOL PEROXIDASE"/>
    <property type="match status" value="1"/>
</dbReference>
<keyword evidence="5" id="KW-1185">Reference proteome</keyword>
<evidence type="ECO:0000313" key="5">
    <source>
        <dbReference type="Proteomes" id="UP000671862"/>
    </source>
</evidence>
<evidence type="ECO:0000256" key="2">
    <source>
        <dbReference type="ARBA" id="ARBA00023284"/>
    </source>
</evidence>
<dbReference type="InterPro" id="IPR024706">
    <property type="entry name" value="Peroxiredoxin_AhpC-typ"/>
</dbReference>
<dbReference type="InterPro" id="IPR050455">
    <property type="entry name" value="Tpx_Peroxidase_subfamily"/>
</dbReference>
<dbReference type="SUPFAM" id="SSF52833">
    <property type="entry name" value="Thioredoxin-like"/>
    <property type="match status" value="1"/>
</dbReference>
<gene>
    <name evidence="4" type="ORF">JYK00_01100</name>
</gene>
<dbReference type="Proteomes" id="UP000671862">
    <property type="component" value="Chromosome"/>
</dbReference>
<name>A0ABX7S8D7_9BACT</name>
<reference evidence="4 5" key="1">
    <citation type="submission" date="2021-03" db="EMBL/GenBank/DDBJ databases">
        <title>Thermosipho ferrireducens sp.nov., an anaerobic thermophilic iron-reducing bacterium isolated from a deep-sea hydrothermal sulfide deposits.</title>
        <authorList>
            <person name="Zeng X."/>
            <person name="Chen Y."/>
            <person name="Shao Z."/>
        </authorList>
    </citation>
    <scope>NUCLEOTIDE SEQUENCE [LARGE SCALE GENOMIC DNA]</scope>
    <source>
        <strain evidence="4 5">JL129W03</strain>
    </source>
</reference>
<evidence type="ECO:0000259" key="3">
    <source>
        <dbReference type="PROSITE" id="PS51352"/>
    </source>
</evidence>
<dbReference type="RefSeq" id="WP_207566889.1">
    <property type="nucleotide sequence ID" value="NZ_CP071446.1"/>
</dbReference>
<dbReference type="CDD" id="cd03018">
    <property type="entry name" value="PRX_AhpE_like"/>
    <property type="match status" value="1"/>
</dbReference>
<dbReference type="InterPro" id="IPR013766">
    <property type="entry name" value="Thioredoxin_domain"/>
</dbReference>
<dbReference type="PANTHER" id="PTHR43110">
    <property type="entry name" value="THIOL PEROXIDASE"/>
    <property type="match status" value="1"/>
</dbReference>
<proteinExistence type="predicted"/>
<dbReference type="Gene3D" id="3.40.30.10">
    <property type="entry name" value="Glutaredoxin"/>
    <property type="match status" value="1"/>
</dbReference>
<feature type="domain" description="Thioredoxin" evidence="3">
    <location>
        <begin position="2"/>
        <end position="152"/>
    </location>
</feature>
<dbReference type="InterPro" id="IPR036249">
    <property type="entry name" value="Thioredoxin-like_sf"/>
</dbReference>
<protein>
    <submittedName>
        <fullName evidence="4">Peroxiredoxin</fullName>
    </submittedName>
</protein>
<keyword evidence="1" id="KW-0560">Oxidoreductase</keyword>
<sequence length="152" mass="17100">MLRIGDTAPDFELYNTKLEKVKLSNFRGKKVVLIFYPGAFTNVCEKELCTFRDILAKMNNLNAIVLGISADSPFANKAFAEKNRIEFDLLSDFCGVVSKKYGGVHENFAGIPYYTASKRAVFVIDEGGKIMYSWVTENPAIEPHYDEIKALL</sequence>
<evidence type="ECO:0000256" key="1">
    <source>
        <dbReference type="ARBA" id="ARBA00023002"/>
    </source>
</evidence>
<dbReference type="Pfam" id="PF00578">
    <property type="entry name" value="AhpC-TSA"/>
    <property type="match status" value="1"/>
</dbReference>
<dbReference type="PIRSF" id="PIRSF000239">
    <property type="entry name" value="AHPC"/>
    <property type="match status" value="1"/>
</dbReference>
<evidence type="ECO:0000313" key="4">
    <source>
        <dbReference type="EMBL" id="QTA38168.1"/>
    </source>
</evidence>
<accession>A0ABX7S8D7</accession>
<organism evidence="4 5">
    <name type="scientific">Thermosipho ferrireducens</name>
    <dbReference type="NCBI Taxonomy" id="2571116"/>
    <lineage>
        <taxon>Bacteria</taxon>
        <taxon>Thermotogati</taxon>
        <taxon>Thermotogota</taxon>
        <taxon>Thermotogae</taxon>
        <taxon>Thermotogales</taxon>
        <taxon>Fervidobacteriaceae</taxon>
        <taxon>Thermosipho</taxon>
    </lineage>
</organism>